<proteinExistence type="predicted"/>
<dbReference type="InterPro" id="IPR046457">
    <property type="entry name" value="PMI_typeI_cat"/>
</dbReference>
<keyword evidence="2 3" id="KW-0862">Zinc</keyword>
<dbReference type="AlphaFoldDB" id="A0A0H3XLM7"/>
<name>A0A0H3XLM7_9MOLU</name>
<dbReference type="PANTHER" id="PTHR42742">
    <property type="entry name" value="TRANSCRIPTIONAL REPRESSOR MPRA"/>
    <property type="match status" value="1"/>
</dbReference>
<dbReference type="GO" id="GO:0005975">
    <property type="term" value="P:carbohydrate metabolic process"/>
    <property type="evidence" value="ECO:0007669"/>
    <property type="project" value="InterPro"/>
</dbReference>
<dbReference type="PIRSF" id="PIRSF036894">
    <property type="entry name" value="PMI_Firm_short"/>
    <property type="match status" value="1"/>
</dbReference>
<feature type="domain" description="Phosphomannose isomerase type I catalytic" evidence="5">
    <location>
        <begin position="4"/>
        <end position="102"/>
    </location>
</feature>
<feature type="binding site" evidence="3">
    <location>
        <position position="96"/>
    </location>
    <ligand>
        <name>Zn(2+)</name>
        <dbReference type="ChEBI" id="CHEBI:29105"/>
    </ligand>
</feature>
<evidence type="ECO:0000313" key="7">
    <source>
        <dbReference type="Proteomes" id="UP000035661"/>
    </source>
</evidence>
<dbReference type="InterPro" id="IPR014628">
    <property type="entry name" value="Man6P_isomerase_Firm_short"/>
</dbReference>
<evidence type="ECO:0000256" key="4">
    <source>
        <dbReference type="PIRSR" id="PIRSR036894-2"/>
    </source>
</evidence>
<organism evidence="6 7">
    <name type="scientific">Spiroplasma eriocheiris</name>
    <dbReference type="NCBI Taxonomy" id="315358"/>
    <lineage>
        <taxon>Bacteria</taxon>
        <taxon>Bacillati</taxon>
        <taxon>Mycoplasmatota</taxon>
        <taxon>Mollicutes</taxon>
        <taxon>Entomoplasmatales</taxon>
        <taxon>Spiroplasmataceae</taxon>
        <taxon>Spiroplasma</taxon>
    </lineage>
</organism>
<dbReference type="EMBL" id="CP011856">
    <property type="protein sequence ID" value="AKM53692.1"/>
    <property type="molecule type" value="Genomic_DNA"/>
</dbReference>
<dbReference type="GO" id="GO:0004476">
    <property type="term" value="F:mannose-6-phosphate isomerase activity"/>
    <property type="evidence" value="ECO:0007669"/>
    <property type="project" value="InterPro"/>
</dbReference>
<dbReference type="GO" id="GO:0008270">
    <property type="term" value="F:zinc ion binding"/>
    <property type="evidence" value="ECO:0007669"/>
    <property type="project" value="InterPro"/>
</dbReference>
<keyword evidence="1 3" id="KW-0479">Metal-binding</keyword>
<evidence type="ECO:0000256" key="2">
    <source>
        <dbReference type="ARBA" id="ARBA00022833"/>
    </source>
</evidence>
<accession>A0A0H3XLM7</accession>
<dbReference type="Proteomes" id="UP000035661">
    <property type="component" value="Chromosome"/>
</dbReference>
<evidence type="ECO:0000256" key="3">
    <source>
        <dbReference type="PIRSR" id="PIRSR036894-1"/>
    </source>
</evidence>
<evidence type="ECO:0000256" key="1">
    <source>
        <dbReference type="ARBA" id="ARBA00022723"/>
    </source>
</evidence>
<dbReference type="InterPro" id="IPR014710">
    <property type="entry name" value="RmlC-like_jellyroll"/>
</dbReference>
<feature type="binding site" evidence="3">
    <location>
        <position position="113"/>
    </location>
    <ligand>
        <name>Zn(2+)</name>
        <dbReference type="ChEBI" id="CHEBI:29105"/>
    </ligand>
</feature>
<keyword evidence="7" id="KW-1185">Reference proteome</keyword>
<dbReference type="CDD" id="cd07010">
    <property type="entry name" value="cupin_PMI_type_I_N_bac"/>
    <property type="match status" value="1"/>
</dbReference>
<dbReference type="STRING" id="315358.SERIO_v1c00900"/>
<evidence type="ECO:0000259" key="5">
    <source>
        <dbReference type="Pfam" id="PF20511"/>
    </source>
</evidence>
<dbReference type="InterPro" id="IPR011051">
    <property type="entry name" value="RmlC_Cupin_sf"/>
</dbReference>
<dbReference type="Gene3D" id="2.60.120.10">
    <property type="entry name" value="Jelly Rolls"/>
    <property type="match status" value="1"/>
</dbReference>
<feature type="active site" evidence="4">
    <location>
        <position position="190"/>
    </location>
</feature>
<dbReference type="PANTHER" id="PTHR42742:SF3">
    <property type="entry name" value="FRUCTOKINASE"/>
    <property type="match status" value="1"/>
</dbReference>
<comment type="cofactor">
    <cofactor evidence="3">
        <name>Zn(2+)</name>
        <dbReference type="ChEBI" id="CHEBI:29105"/>
    </cofactor>
    <text evidence="3">Binds 1 zinc ion per subunit.</text>
</comment>
<gene>
    <name evidence="6" type="primary">manA</name>
    <name evidence="6" type="ORF">SERIO_v1c00900</name>
</gene>
<dbReference type="KEGG" id="seri:SERIO_v1c00900"/>
<reference evidence="7" key="2">
    <citation type="submission" date="2015-06" db="EMBL/GenBank/DDBJ databases">
        <title>Complete genome sequence of Spiroplasma eriocheiris TDA-040725-5 (DSM 21848).</title>
        <authorList>
            <person name="Lo W.-S."/>
            <person name="Kuo C.-H."/>
        </authorList>
    </citation>
    <scope>NUCLEOTIDE SEQUENCE [LARGE SCALE GENOMIC DNA]</scope>
    <source>
        <strain evidence="7">TDA-040725-5</strain>
    </source>
</reference>
<reference evidence="6 7" key="1">
    <citation type="journal article" date="2015" name="Genome Biol. Evol.">
        <title>Found and Lost: The Fates of Horizontally Acquired Genes in Arthropod-Symbiotic Spiroplasma.</title>
        <authorList>
            <person name="Lo W.S."/>
            <person name="Gasparich G.E."/>
            <person name="Kuo C.H."/>
        </authorList>
    </citation>
    <scope>NUCLEOTIDE SEQUENCE [LARGE SCALE GENOMIC DNA]</scope>
    <source>
        <strain evidence="7">TDA-040725-5</strain>
    </source>
</reference>
<feature type="binding site" evidence="3">
    <location>
        <position position="170"/>
    </location>
    <ligand>
        <name>Zn(2+)</name>
        <dbReference type="ChEBI" id="CHEBI:29105"/>
    </ligand>
</feature>
<dbReference type="InterPro" id="IPR051804">
    <property type="entry name" value="Carb_Metab_Reg_Kinase/Isom"/>
</dbReference>
<evidence type="ECO:0000313" key="6">
    <source>
        <dbReference type="EMBL" id="AKM53692.1"/>
    </source>
</evidence>
<dbReference type="Pfam" id="PF20511">
    <property type="entry name" value="PMI_typeI_cat"/>
    <property type="match status" value="1"/>
</dbReference>
<dbReference type="PATRIC" id="fig|743698.3.peg.92"/>
<dbReference type="RefSeq" id="WP_047790976.1">
    <property type="nucleotide sequence ID" value="NZ_CP011856.1"/>
</dbReference>
<dbReference type="SUPFAM" id="SSF51182">
    <property type="entry name" value="RmlC-like cupins"/>
    <property type="match status" value="1"/>
</dbReference>
<keyword evidence="6" id="KW-0413">Isomerase</keyword>
<sequence length="302" mass="34491">MYKMIKITPFFSERLWGGRKLEEYGFKLPANQLIGEAWVVSAIENGMGYVQSGEYQGLSLKELYEKHHDLFNDNNSQFPLLSKIITANDYLSVQVHPDDKYSLAHNGILGKPECWYVIDCPEEAELIYGHHAKTKAELSDFVKNKQWNELFVKVKIKKGDFLYVPPGKIHAITPGVTVFELQRSSDVTYRFYDFDRKDKDGNLRPLHIQECLDVTTVPDPQLPVIHKEQGLLIDNEYFTLYLIKSNQHLELPNINWAQVTLLKGTAVINGEELLPGESAILVGFSNNLTIKTSGELLLSYKK</sequence>
<protein>
    <submittedName>
        <fullName evidence="6">Mannose-6-phosphate isomerase</fullName>
    </submittedName>
</protein>